<dbReference type="GO" id="GO:0006620">
    <property type="term" value="P:post-translational protein targeting to endoplasmic reticulum membrane"/>
    <property type="evidence" value="ECO:0007669"/>
    <property type="project" value="TreeGrafter"/>
</dbReference>
<evidence type="ECO:0000313" key="12">
    <source>
        <dbReference type="EMBL" id="CAG8692463.1"/>
    </source>
</evidence>
<dbReference type="SUPFAM" id="SSF46565">
    <property type="entry name" value="Chaperone J-domain"/>
    <property type="match status" value="1"/>
</dbReference>
<organism evidence="12 13">
    <name type="scientific">Acaulospora morrowiae</name>
    <dbReference type="NCBI Taxonomy" id="94023"/>
    <lineage>
        <taxon>Eukaryota</taxon>
        <taxon>Fungi</taxon>
        <taxon>Fungi incertae sedis</taxon>
        <taxon>Mucoromycota</taxon>
        <taxon>Glomeromycotina</taxon>
        <taxon>Glomeromycetes</taxon>
        <taxon>Diversisporales</taxon>
        <taxon>Acaulosporaceae</taxon>
        <taxon>Acaulospora</taxon>
    </lineage>
</organism>
<evidence type="ECO:0000256" key="8">
    <source>
        <dbReference type="ARBA" id="ARBA00023186"/>
    </source>
</evidence>
<keyword evidence="6 10" id="KW-1133">Transmembrane helix</keyword>
<dbReference type="Pfam" id="PF00226">
    <property type="entry name" value="DnaJ"/>
    <property type="match status" value="1"/>
</dbReference>
<evidence type="ECO:0000256" key="6">
    <source>
        <dbReference type="ARBA" id="ARBA00022989"/>
    </source>
</evidence>
<keyword evidence="3 10" id="KW-0812">Transmembrane</keyword>
<dbReference type="AlphaFoldDB" id="A0A9N9EYE5"/>
<evidence type="ECO:0000256" key="5">
    <source>
        <dbReference type="ARBA" id="ARBA00022927"/>
    </source>
</evidence>
<dbReference type="SUPFAM" id="SSF158702">
    <property type="entry name" value="Sec63 N-terminal domain-like"/>
    <property type="match status" value="1"/>
</dbReference>
<dbReference type="GO" id="GO:0006614">
    <property type="term" value="P:SRP-dependent cotranslational protein targeting to membrane"/>
    <property type="evidence" value="ECO:0007669"/>
    <property type="project" value="TreeGrafter"/>
</dbReference>
<gene>
    <name evidence="12" type="ORF">AMORRO_LOCUS11697</name>
</gene>
<dbReference type="InterPro" id="IPR001623">
    <property type="entry name" value="DnaJ_domain"/>
</dbReference>
<dbReference type="PANTHER" id="PTHR24075">
    <property type="entry name" value="SEC63 DOMAIN-CONTAINING"/>
    <property type="match status" value="1"/>
</dbReference>
<evidence type="ECO:0000256" key="7">
    <source>
        <dbReference type="ARBA" id="ARBA00023136"/>
    </source>
</evidence>
<proteinExistence type="predicted"/>
<dbReference type="CDD" id="cd06257">
    <property type="entry name" value="DnaJ"/>
    <property type="match status" value="1"/>
</dbReference>
<dbReference type="PRINTS" id="PR00625">
    <property type="entry name" value="JDOMAIN"/>
</dbReference>
<evidence type="ECO:0000256" key="3">
    <source>
        <dbReference type="ARBA" id="ARBA00022692"/>
    </source>
</evidence>
<dbReference type="InterPro" id="IPR014756">
    <property type="entry name" value="Ig_E-set"/>
</dbReference>
<keyword evidence="7 10" id="KW-0472">Membrane</keyword>
<dbReference type="Gene3D" id="1.10.287.110">
    <property type="entry name" value="DnaJ domain"/>
    <property type="match status" value="1"/>
</dbReference>
<dbReference type="OrthoDB" id="1734229at2759"/>
<dbReference type="GO" id="GO:0008320">
    <property type="term" value="F:protein transmembrane transporter activity"/>
    <property type="evidence" value="ECO:0007669"/>
    <property type="project" value="TreeGrafter"/>
</dbReference>
<feature type="domain" description="J" evidence="11">
    <location>
        <begin position="64"/>
        <end position="131"/>
    </location>
</feature>
<name>A0A9N9EYE5_9GLOM</name>
<dbReference type="Gene3D" id="1.10.3380.10">
    <property type="entry name" value="Sec63 N-terminal domain-like domain"/>
    <property type="match status" value="1"/>
</dbReference>
<dbReference type="InterPro" id="IPR004179">
    <property type="entry name" value="Sec63-dom"/>
</dbReference>
<dbReference type="SMART" id="SM00973">
    <property type="entry name" value="Sec63"/>
    <property type="match status" value="1"/>
</dbReference>
<evidence type="ECO:0000256" key="2">
    <source>
        <dbReference type="ARBA" id="ARBA00022448"/>
    </source>
</evidence>
<keyword evidence="13" id="KW-1185">Reference proteome</keyword>
<dbReference type="Pfam" id="PF02889">
    <property type="entry name" value="Sec63"/>
    <property type="match status" value="1"/>
</dbReference>
<sequence length="618" mass="70902">EKIRKPDCFCDACKVKENWVKSKKNTSTISRVNKTAVAVVIGWIFFAYLAYRISTVKVEVEIWDPYEVLGLSEGDSLDTIKKHYKKLSLIWQVFSMQKGLHTEHEEKFIDFTKAYKVLTDEDTRRNYEEYGHPDGKQAYSLGIALPTWLVEAKNSPFVLGVYGIAFGLLLPFFVGRWWYSSSCYTKDKILTHTMELYFKELRDNSSIKQILDLLSASLEYMKLIEQRSSDGTKLGPVVLAVKDELDKKFGEKYEKSKRYTSPYCQKASALLYAHLLRVNVEDKELLKDKYFIAEHAVHLINGVLEIALAHRWLQTSIRCMEVSQFIVQAMWLNESQLVQLPYVTSEVLKAMKIKKKVIKNIAQFRAMNDEERKNILKLPNPAAYDSLVRVAEMYPIMIVEKAYFKVAGDEVITVSSIVTLMIKVKIVDPSKPDDAVDKKSNDTKSDDENDDEKGNYIDSEDELLYGKKRKFVSQEKSPLVHAPYLSKDKKPYWWIFMADEKKDRIVIEPIKVSDITTTRVFDFQFQAPREPGLYSYVVYIKSDSYVGADIRKEMKLVVKDISALPPEDEIDDEISEPEEDSLAGQMKLMREQGLAAAVTGAGEKKKAESDSSDDSDDD</sequence>
<keyword evidence="4" id="KW-0256">Endoplasmic reticulum</keyword>
<feature type="compositionally biased region" description="Basic and acidic residues" evidence="9">
    <location>
        <begin position="431"/>
        <end position="446"/>
    </location>
</feature>
<accession>A0A9N9EYE5</accession>
<dbReference type="InterPro" id="IPR036869">
    <property type="entry name" value="J_dom_sf"/>
</dbReference>
<keyword evidence="8" id="KW-0143">Chaperone</keyword>
<evidence type="ECO:0000313" key="13">
    <source>
        <dbReference type="Proteomes" id="UP000789342"/>
    </source>
</evidence>
<dbReference type="InterPro" id="IPR035892">
    <property type="entry name" value="C2_domain_sf"/>
</dbReference>
<evidence type="ECO:0000259" key="11">
    <source>
        <dbReference type="PROSITE" id="PS50076"/>
    </source>
</evidence>
<feature type="transmembrane region" description="Helical" evidence="10">
    <location>
        <begin position="157"/>
        <end position="179"/>
    </location>
</feature>
<dbReference type="SMART" id="SM00271">
    <property type="entry name" value="DnaJ"/>
    <property type="match status" value="1"/>
</dbReference>
<evidence type="ECO:0000256" key="10">
    <source>
        <dbReference type="SAM" id="Phobius"/>
    </source>
</evidence>
<feature type="non-terminal residue" evidence="12">
    <location>
        <position position="1"/>
    </location>
</feature>
<comment type="subcellular location">
    <subcellularLocation>
        <location evidence="1">Endoplasmic reticulum membrane</location>
        <topology evidence="1">Multi-pass membrane protein</topology>
    </subcellularLocation>
</comment>
<comment type="caution">
    <text evidence="12">The sequence shown here is derived from an EMBL/GenBank/DDBJ whole genome shotgun (WGS) entry which is preliminary data.</text>
</comment>
<reference evidence="12" key="1">
    <citation type="submission" date="2021-06" db="EMBL/GenBank/DDBJ databases">
        <authorList>
            <person name="Kallberg Y."/>
            <person name="Tangrot J."/>
            <person name="Rosling A."/>
        </authorList>
    </citation>
    <scope>NUCLEOTIDE SEQUENCE</scope>
    <source>
        <strain evidence="12">CL551</strain>
    </source>
</reference>
<evidence type="ECO:0000256" key="1">
    <source>
        <dbReference type="ARBA" id="ARBA00004477"/>
    </source>
</evidence>
<feature type="region of interest" description="Disordered" evidence="9">
    <location>
        <begin position="594"/>
        <end position="618"/>
    </location>
</feature>
<dbReference type="GO" id="GO:0031207">
    <property type="term" value="C:Sec62/Sec63 complex"/>
    <property type="evidence" value="ECO:0007669"/>
    <property type="project" value="TreeGrafter"/>
</dbReference>
<dbReference type="PANTHER" id="PTHR24075:SF0">
    <property type="entry name" value="TRANSLOCATION PROTEIN SEC63 HOMOLOG"/>
    <property type="match status" value="1"/>
</dbReference>
<keyword evidence="2" id="KW-0813">Transport</keyword>
<dbReference type="GO" id="GO:0003723">
    <property type="term" value="F:RNA binding"/>
    <property type="evidence" value="ECO:0007669"/>
    <property type="project" value="TreeGrafter"/>
</dbReference>
<feature type="region of interest" description="Disordered" evidence="9">
    <location>
        <begin position="431"/>
        <end position="455"/>
    </location>
</feature>
<dbReference type="Proteomes" id="UP000789342">
    <property type="component" value="Unassembled WGS sequence"/>
</dbReference>
<evidence type="ECO:0000256" key="4">
    <source>
        <dbReference type="ARBA" id="ARBA00022824"/>
    </source>
</evidence>
<evidence type="ECO:0000256" key="9">
    <source>
        <dbReference type="SAM" id="MobiDB-lite"/>
    </source>
</evidence>
<dbReference type="SUPFAM" id="SSF81296">
    <property type="entry name" value="E set domains"/>
    <property type="match status" value="1"/>
</dbReference>
<dbReference type="Gene3D" id="1.10.150.20">
    <property type="entry name" value="5' to 3' exonuclease, C-terminal subdomain"/>
    <property type="match status" value="1"/>
</dbReference>
<dbReference type="Gene3D" id="2.60.40.150">
    <property type="entry name" value="C2 domain"/>
    <property type="match status" value="1"/>
</dbReference>
<dbReference type="PROSITE" id="PS50076">
    <property type="entry name" value="DNAJ_2"/>
    <property type="match status" value="1"/>
</dbReference>
<dbReference type="EMBL" id="CAJVPV010015526">
    <property type="protein sequence ID" value="CAG8692463.1"/>
    <property type="molecule type" value="Genomic_DNA"/>
</dbReference>
<keyword evidence="5" id="KW-0653">Protein transport</keyword>
<protein>
    <submittedName>
        <fullName evidence="12">7783_t:CDS:1</fullName>
    </submittedName>
</protein>